<dbReference type="EMBL" id="CM051405">
    <property type="protein sequence ID" value="KAJ4704431.1"/>
    <property type="molecule type" value="Genomic_DNA"/>
</dbReference>
<gene>
    <name evidence="1" type="ORF">OWV82_021341</name>
</gene>
<organism evidence="1 2">
    <name type="scientific">Melia azedarach</name>
    <name type="common">Chinaberry tree</name>
    <dbReference type="NCBI Taxonomy" id="155640"/>
    <lineage>
        <taxon>Eukaryota</taxon>
        <taxon>Viridiplantae</taxon>
        <taxon>Streptophyta</taxon>
        <taxon>Embryophyta</taxon>
        <taxon>Tracheophyta</taxon>
        <taxon>Spermatophyta</taxon>
        <taxon>Magnoliopsida</taxon>
        <taxon>eudicotyledons</taxon>
        <taxon>Gunneridae</taxon>
        <taxon>Pentapetalae</taxon>
        <taxon>rosids</taxon>
        <taxon>malvids</taxon>
        <taxon>Sapindales</taxon>
        <taxon>Meliaceae</taxon>
        <taxon>Melia</taxon>
    </lineage>
</organism>
<evidence type="ECO:0000313" key="1">
    <source>
        <dbReference type="EMBL" id="KAJ4704431.1"/>
    </source>
</evidence>
<dbReference type="Proteomes" id="UP001164539">
    <property type="component" value="Chromosome 12"/>
</dbReference>
<keyword evidence="2" id="KW-1185">Reference proteome</keyword>
<reference evidence="1 2" key="1">
    <citation type="journal article" date="2023" name="Science">
        <title>Complex scaffold remodeling in plant triterpene biosynthesis.</title>
        <authorList>
            <person name="De La Pena R."/>
            <person name="Hodgson H."/>
            <person name="Liu J.C."/>
            <person name="Stephenson M.J."/>
            <person name="Martin A.C."/>
            <person name="Owen C."/>
            <person name="Harkess A."/>
            <person name="Leebens-Mack J."/>
            <person name="Jimenez L.E."/>
            <person name="Osbourn A."/>
            <person name="Sattely E.S."/>
        </authorList>
    </citation>
    <scope>NUCLEOTIDE SEQUENCE [LARGE SCALE GENOMIC DNA]</scope>
    <source>
        <strain evidence="2">cv. JPN11</strain>
        <tissue evidence="1">Leaf</tissue>
    </source>
</reference>
<proteinExistence type="predicted"/>
<sequence>MGSNRSDGSGKERLRWTQELHYRFEEAVNQLGGPDRATPKGILKAMGIPGLTIYHVKSHLQKYRISKFIPESATRGKFERRSISEMLPNFATTSAAQLNEALQMQTEVNRQMNNQLEVQRSLKLKIQAQGRFLDRIAEDHRNRATAINAKSGKPYSPMSLPSLCEESESNAKEFESDSEADRNEIESAEGVRAPKKLRVEDDILPSIFRLSSISPDSYNKDMQAYPAQDISIPWNFSACPSPLVPSFL</sequence>
<evidence type="ECO:0000313" key="2">
    <source>
        <dbReference type="Proteomes" id="UP001164539"/>
    </source>
</evidence>
<comment type="caution">
    <text evidence="1">The sequence shown here is derived from an EMBL/GenBank/DDBJ whole genome shotgun (WGS) entry which is preliminary data.</text>
</comment>
<name>A0ACC1WZ51_MELAZ</name>
<accession>A0ACC1WZ51</accession>
<protein>
    <submittedName>
        <fullName evidence="1">Myb family transcription factor</fullName>
    </submittedName>
</protein>